<dbReference type="InterPro" id="IPR001261">
    <property type="entry name" value="ArgE/DapE_CS"/>
</dbReference>
<name>A0ABW4IZ65_9ACTN</name>
<dbReference type="RefSeq" id="WP_381088339.1">
    <property type="nucleotide sequence ID" value="NZ_JBHUDX010000083.1"/>
</dbReference>
<dbReference type="Gene3D" id="3.40.630.10">
    <property type="entry name" value="Zn peptidases"/>
    <property type="match status" value="1"/>
</dbReference>
<comment type="cofactor">
    <cofactor evidence="1">
        <name>Zn(2+)</name>
        <dbReference type="ChEBI" id="CHEBI:29105"/>
    </cofactor>
</comment>
<dbReference type="PROSITE" id="PS00759">
    <property type="entry name" value="ARGE_DAPE_CPG2_2"/>
    <property type="match status" value="1"/>
</dbReference>
<keyword evidence="8" id="KW-1185">Reference proteome</keyword>
<proteinExistence type="inferred from homology"/>
<dbReference type="InterPro" id="IPR011650">
    <property type="entry name" value="Peptidase_M20_dimer"/>
</dbReference>
<sequence>MTGHDITADQVSADQVTGTGDAARICSELIRIDTTNHGDGRGPGERKAAEYVAGLLDGAGIDPVVLESAPGRSNVVARIAGADPGREALLVHGHLDVVPADPADWAVHPLSGAVEDGYVWGRGAVDMKGTCAMTLATVRSWARRGVRPPRDVVLAFTADEEATGEYGAYFLAREHRDLFDGCTEGISESGGFSVTASGPDGAPVRLYPVATGERGIAWMRLTALGAAGHGSRYGADNAVAELCHALSRLASYRWPVRLTPAVRALLDGVAKALGTTVDHDRLDAEAERLGQVGELFADVLRNSANPTMLEAGYKVNVIPGAATAQVDGRFLPGFREEFLESVDRLLGPRVTREFVNFEDAADVGPDAGPGSTTFEALGAALVAEDPLARPVPYVMGGGTDAKAFAEIGVRSYGFAPLLLPPDLDYWGLFHGIDERVPVAALDFGVRVLDRFLLGT</sequence>
<dbReference type="Pfam" id="PF07687">
    <property type="entry name" value="M20_dimer"/>
    <property type="match status" value="1"/>
</dbReference>
<comment type="similarity">
    <text evidence="2">Belongs to the peptidase M20A family.</text>
</comment>
<feature type="domain" description="Peptidase M20 dimerisation" evidence="6">
    <location>
        <begin position="211"/>
        <end position="337"/>
    </location>
</feature>
<accession>A0ABW4IZ65</accession>
<dbReference type="InterPro" id="IPR002933">
    <property type="entry name" value="Peptidase_M20"/>
</dbReference>
<evidence type="ECO:0000256" key="5">
    <source>
        <dbReference type="ARBA" id="ARBA00022833"/>
    </source>
</evidence>
<dbReference type="EMBL" id="JBHUDX010000083">
    <property type="protein sequence ID" value="MFD1661826.1"/>
    <property type="molecule type" value="Genomic_DNA"/>
</dbReference>
<reference evidence="8" key="1">
    <citation type="journal article" date="2019" name="Int. J. Syst. Evol. Microbiol.">
        <title>The Global Catalogue of Microorganisms (GCM) 10K type strain sequencing project: providing services to taxonomists for standard genome sequencing and annotation.</title>
        <authorList>
            <consortium name="The Broad Institute Genomics Platform"/>
            <consortium name="The Broad Institute Genome Sequencing Center for Infectious Disease"/>
            <person name="Wu L."/>
            <person name="Ma J."/>
        </authorList>
    </citation>
    <scope>NUCLEOTIDE SEQUENCE [LARGE SCALE GENOMIC DNA]</scope>
    <source>
        <strain evidence="8">CGMCC 1.12470</strain>
    </source>
</reference>
<evidence type="ECO:0000256" key="4">
    <source>
        <dbReference type="ARBA" id="ARBA00022801"/>
    </source>
</evidence>
<dbReference type="NCBIfam" id="NF005913">
    <property type="entry name" value="PRK07906.1"/>
    <property type="match status" value="1"/>
</dbReference>
<protein>
    <submittedName>
        <fullName evidence="7">M20/M25/M40 family metallo-hydrolase</fullName>
    </submittedName>
</protein>
<comment type="caution">
    <text evidence="7">The sequence shown here is derived from an EMBL/GenBank/DDBJ whole genome shotgun (WGS) entry which is preliminary data.</text>
</comment>
<keyword evidence="5" id="KW-0862">Zinc</keyword>
<dbReference type="InterPro" id="IPR050072">
    <property type="entry name" value="Peptidase_M20A"/>
</dbReference>
<evidence type="ECO:0000313" key="8">
    <source>
        <dbReference type="Proteomes" id="UP001597261"/>
    </source>
</evidence>
<dbReference type="Gene3D" id="3.30.70.360">
    <property type="match status" value="1"/>
</dbReference>
<evidence type="ECO:0000313" key="7">
    <source>
        <dbReference type="EMBL" id="MFD1661826.1"/>
    </source>
</evidence>
<evidence type="ECO:0000259" key="6">
    <source>
        <dbReference type="Pfam" id="PF07687"/>
    </source>
</evidence>
<dbReference type="Proteomes" id="UP001597261">
    <property type="component" value="Unassembled WGS sequence"/>
</dbReference>
<dbReference type="PANTHER" id="PTHR43808:SF8">
    <property type="entry name" value="PEPTIDASE M20 DIMERISATION DOMAIN-CONTAINING PROTEIN"/>
    <property type="match status" value="1"/>
</dbReference>
<dbReference type="SUPFAM" id="SSF55031">
    <property type="entry name" value="Bacterial exopeptidase dimerisation domain"/>
    <property type="match status" value="1"/>
</dbReference>
<dbReference type="PROSITE" id="PS00758">
    <property type="entry name" value="ARGE_DAPE_CPG2_1"/>
    <property type="match status" value="1"/>
</dbReference>
<keyword evidence="4" id="KW-0378">Hydrolase</keyword>
<organism evidence="7 8">
    <name type="scientific">Streptomyces caeni</name>
    <dbReference type="NCBI Taxonomy" id="2307231"/>
    <lineage>
        <taxon>Bacteria</taxon>
        <taxon>Bacillati</taxon>
        <taxon>Actinomycetota</taxon>
        <taxon>Actinomycetes</taxon>
        <taxon>Kitasatosporales</taxon>
        <taxon>Streptomycetaceae</taxon>
        <taxon>Streptomyces</taxon>
    </lineage>
</organism>
<gene>
    <name evidence="7" type="ORF">ACFSL4_27455</name>
</gene>
<dbReference type="InterPro" id="IPR036264">
    <property type="entry name" value="Bact_exopeptidase_dim_dom"/>
</dbReference>
<dbReference type="PANTHER" id="PTHR43808">
    <property type="entry name" value="ACETYLORNITHINE DEACETYLASE"/>
    <property type="match status" value="1"/>
</dbReference>
<evidence type="ECO:0000256" key="1">
    <source>
        <dbReference type="ARBA" id="ARBA00001947"/>
    </source>
</evidence>
<evidence type="ECO:0000256" key="3">
    <source>
        <dbReference type="ARBA" id="ARBA00022723"/>
    </source>
</evidence>
<dbReference type="Gene3D" id="1.10.150.900">
    <property type="match status" value="1"/>
</dbReference>
<keyword evidence="3" id="KW-0479">Metal-binding</keyword>
<evidence type="ECO:0000256" key="2">
    <source>
        <dbReference type="ARBA" id="ARBA00006247"/>
    </source>
</evidence>
<dbReference type="Pfam" id="PF01546">
    <property type="entry name" value="Peptidase_M20"/>
    <property type="match status" value="1"/>
</dbReference>
<dbReference type="SUPFAM" id="SSF53187">
    <property type="entry name" value="Zn-dependent exopeptidases"/>
    <property type="match status" value="1"/>
</dbReference>